<name>A0A1I3AJT1_9EURY</name>
<dbReference type="RefSeq" id="WP_050033790.1">
    <property type="nucleotide sequence ID" value="NZ_BAAADP010000004.1"/>
</dbReference>
<gene>
    <name evidence="12" type="ORF">SAMN04488066_10650</name>
</gene>
<evidence type="ECO:0000256" key="9">
    <source>
        <dbReference type="ARBA" id="ARBA00023004"/>
    </source>
</evidence>
<feature type="transmembrane region" description="Helical" evidence="11">
    <location>
        <begin position="430"/>
        <end position="454"/>
    </location>
</feature>
<feature type="transmembrane region" description="Helical" evidence="11">
    <location>
        <begin position="111"/>
        <end position="132"/>
    </location>
</feature>
<reference evidence="12 13" key="1">
    <citation type="submission" date="2016-10" db="EMBL/GenBank/DDBJ databases">
        <authorList>
            <person name="Varghese N."/>
            <person name="Submissions S."/>
        </authorList>
    </citation>
    <scope>NUCLEOTIDE SEQUENCE [LARGE SCALE GENOMIC DNA]</scope>
    <source>
        <strain evidence="12 13">CGMCC 1.6377</strain>
    </source>
</reference>
<evidence type="ECO:0000256" key="4">
    <source>
        <dbReference type="ARBA" id="ARBA00022617"/>
    </source>
</evidence>
<protein>
    <submittedName>
        <fullName evidence="12">Cytochrome d ubiquinol oxidase subunit I</fullName>
    </submittedName>
</protein>
<keyword evidence="10 11" id="KW-0472">Membrane</keyword>
<evidence type="ECO:0000256" key="3">
    <source>
        <dbReference type="ARBA" id="ARBA00022475"/>
    </source>
</evidence>
<comment type="subcellular location">
    <subcellularLocation>
        <location evidence="1">Cell membrane</location>
        <topology evidence="1">Multi-pass membrane protein</topology>
    </subcellularLocation>
</comment>
<proteinExistence type="predicted"/>
<keyword evidence="9" id="KW-0408">Iron</keyword>
<evidence type="ECO:0000256" key="7">
    <source>
        <dbReference type="ARBA" id="ARBA00022982"/>
    </source>
</evidence>
<dbReference type="Pfam" id="PF01654">
    <property type="entry name" value="Cyt_bd_oxida_I"/>
    <property type="match status" value="1"/>
</dbReference>
<keyword evidence="4" id="KW-0349">Heme</keyword>
<keyword evidence="5 11" id="KW-0812">Transmembrane</keyword>
<keyword evidence="3" id="KW-1003">Cell membrane</keyword>
<dbReference type="GO" id="GO:0009055">
    <property type="term" value="F:electron transfer activity"/>
    <property type="evidence" value="ECO:0007669"/>
    <property type="project" value="InterPro"/>
</dbReference>
<feature type="transmembrane region" description="Helical" evidence="11">
    <location>
        <begin position="70"/>
        <end position="91"/>
    </location>
</feature>
<keyword evidence="2" id="KW-0813">Transport</keyword>
<keyword evidence="13" id="KW-1185">Reference proteome</keyword>
<dbReference type="GO" id="GO:0005886">
    <property type="term" value="C:plasma membrane"/>
    <property type="evidence" value="ECO:0007669"/>
    <property type="project" value="UniProtKB-SubCell"/>
</dbReference>
<evidence type="ECO:0000256" key="11">
    <source>
        <dbReference type="SAM" id="Phobius"/>
    </source>
</evidence>
<evidence type="ECO:0000256" key="6">
    <source>
        <dbReference type="ARBA" id="ARBA00022723"/>
    </source>
</evidence>
<evidence type="ECO:0000256" key="1">
    <source>
        <dbReference type="ARBA" id="ARBA00004651"/>
    </source>
</evidence>
<accession>A0A1I3AJT1</accession>
<keyword evidence="8 11" id="KW-1133">Transmembrane helix</keyword>
<feature type="transmembrane region" description="Helical" evidence="11">
    <location>
        <begin position="378"/>
        <end position="399"/>
    </location>
</feature>
<dbReference type="GO" id="GO:0070069">
    <property type="term" value="C:cytochrome complex"/>
    <property type="evidence" value="ECO:0007669"/>
    <property type="project" value="InterPro"/>
</dbReference>
<feature type="transmembrane region" description="Helical" evidence="11">
    <location>
        <begin position="28"/>
        <end position="50"/>
    </location>
</feature>
<organism evidence="12 13">
    <name type="scientific">Halorubrum aquaticum</name>
    <dbReference type="NCBI Taxonomy" id="387340"/>
    <lineage>
        <taxon>Archaea</taxon>
        <taxon>Methanobacteriati</taxon>
        <taxon>Methanobacteriota</taxon>
        <taxon>Stenosarchaea group</taxon>
        <taxon>Halobacteria</taxon>
        <taxon>Halobacteriales</taxon>
        <taxon>Haloferacaceae</taxon>
        <taxon>Halorubrum</taxon>
    </lineage>
</organism>
<dbReference type="GO" id="GO:0019646">
    <property type="term" value="P:aerobic electron transport chain"/>
    <property type="evidence" value="ECO:0007669"/>
    <property type="project" value="InterPro"/>
</dbReference>
<feature type="transmembrane region" description="Helical" evidence="11">
    <location>
        <begin position="237"/>
        <end position="255"/>
    </location>
</feature>
<dbReference type="Proteomes" id="UP000323537">
    <property type="component" value="Unassembled WGS sequence"/>
</dbReference>
<sequence>MFLTALPDVLIQGWALQLSPELASRAQFGWTISVHIIFASLSVGLAPFIVYFTWKDVRTDEERFTRLRSFWVKVFAAGFVMGTVTGIPMSFQFGTNFPQFAEVAGELIGGPLAFEAKMAFFLEAVFLGVLLFGQERVSDRTYILSSVLVGVGAWLSAFWILIVNAWMQTPQGFEMITRNGMEVAKLTDPLAAFFTPRMPWMYVHMVNASVISVALLVAGVSAYIVWKKRDAAAWNTALKLAVIILLVTAPLQAVHGDAYGRHVADTQPQKFAAMEAHYDTGTADLHLLAFPKSIDAITDPKAENLLTVSLPGVGSFLATGGDFDAEVLGLNEYEENPPVAIVFWSFRFMVGLGFLFIGLALWGGYLIYNRRLSESSRFLKTMIAASPLGYAALLTGWYVTEIGRQPWVIQDELRTSEAVSSTLSGSEATLTLVGFVVIYIGLILVALHVLRWLVEDELRELGVKVSDDDRWYGPVPKVSDDD</sequence>
<evidence type="ECO:0000256" key="10">
    <source>
        <dbReference type="ARBA" id="ARBA00023136"/>
    </source>
</evidence>
<dbReference type="GO" id="GO:0046872">
    <property type="term" value="F:metal ion binding"/>
    <property type="evidence" value="ECO:0007669"/>
    <property type="project" value="UniProtKB-KW"/>
</dbReference>
<dbReference type="GO" id="GO:0020037">
    <property type="term" value="F:heme binding"/>
    <property type="evidence" value="ECO:0007669"/>
    <property type="project" value="TreeGrafter"/>
</dbReference>
<dbReference type="EMBL" id="FOPZ01000006">
    <property type="protein sequence ID" value="SFH50252.1"/>
    <property type="molecule type" value="Genomic_DNA"/>
</dbReference>
<dbReference type="PIRSF" id="PIRSF006446">
    <property type="entry name" value="Cyt_quinol_oxidase_1"/>
    <property type="match status" value="1"/>
</dbReference>
<dbReference type="PANTHER" id="PTHR30365">
    <property type="entry name" value="CYTOCHROME D UBIQUINOL OXIDASE"/>
    <property type="match status" value="1"/>
</dbReference>
<keyword evidence="6" id="KW-0479">Metal-binding</keyword>
<dbReference type="InterPro" id="IPR002585">
    <property type="entry name" value="Cyt-d_ubiquinol_oxidase_su_1"/>
</dbReference>
<dbReference type="OrthoDB" id="41618at2157"/>
<dbReference type="PANTHER" id="PTHR30365:SF14">
    <property type="entry name" value="CYTOCHROME BD MENAQUINOL OXIDASE SUBUNIT I-RELATED"/>
    <property type="match status" value="1"/>
</dbReference>
<evidence type="ECO:0000313" key="12">
    <source>
        <dbReference type="EMBL" id="SFH50252.1"/>
    </source>
</evidence>
<feature type="transmembrane region" description="Helical" evidence="11">
    <location>
        <begin position="202"/>
        <end position="225"/>
    </location>
</feature>
<evidence type="ECO:0000256" key="2">
    <source>
        <dbReference type="ARBA" id="ARBA00022448"/>
    </source>
</evidence>
<evidence type="ECO:0000256" key="8">
    <source>
        <dbReference type="ARBA" id="ARBA00022989"/>
    </source>
</evidence>
<dbReference type="GO" id="GO:0016682">
    <property type="term" value="F:oxidoreductase activity, acting on diphenols and related substances as donors, oxygen as acceptor"/>
    <property type="evidence" value="ECO:0007669"/>
    <property type="project" value="TreeGrafter"/>
</dbReference>
<evidence type="ECO:0000313" key="13">
    <source>
        <dbReference type="Proteomes" id="UP000323537"/>
    </source>
</evidence>
<evidence type="ECO:0000256" key="5">
    <source>
        <dbReference type="ARBA" id="ARBA00022692"/>
    </source>
</evidence>
<feature type="transmembrane region" description="Helical" evidence="11">
    <location>
        <begin position="341"/>
        <end position="366"/>
    </location>
</feature>
<feature type="transmembrane region" description="Helical" evidence="11">
    <location>
        <begin position="144"/>
        <end position="167"/>
    </location>
</feature>
<keyword evidence="7" id="KW-0249">Electron transport</keyword>
<dbReference type="AlphaFoldDB" id="A0A1I3AJT1"/>